<proteinExistence type="predicted"/>
<protein>
    <submittedName>
        <fullName evidence="2">Uncharacterized protein</fullName>
    </submittedName>
</protein>
<feature type="transmembrane region" description="Helical" evidence="1">
    <location>
        <begin position="12"/>
        <end position="31"/>
    </location>
</feature>
<name>A0A1D1VXM7_RAMVA</name>
<dbReference type="EMBL" id="BDGG01000013">
    <property type="protein sequence ID" value="GAV06180.1"/>
    <property type="molecule type" value="Genomic_DNA"/>
</dbReference>
<sequence>MDKSMFTLYPNFILTSGLDILSITTHFIIMMRTFKWTMCYMVLDAGDTTTASSSGGGLATVVAGVRAMGQAIGGTVVLRFINSSQPQDVFQQNVRQLLQEVQVSARGRSTVQRTQFFGGH</sequence>
<gene>
    <name evidence="2" type="primary">RvY_16207-1</name>
    <name evidence="2" type="synonym">RvY_16207.1</name>
    <name evidence="2" type="ORF">RvY_16207</name>
</gene>
<accession>A0A1D1VXM7</accession>
<organism evidence="2 3">
    <name type="scientific">Ramazzottius varieornatus</name>
    <name type="common">Water bear</name>
    <name type="synonym">Tardigrade</name>
    <dbReference type="NCBI Taxonomy" id="947166"/>
    <lineage>
        <taxon>Eukaryota</taxon>
        <taxon>Metazoa</taxon>
        <taxon>Ecdysozoa</taxon>
        <taxon>Tardigrada</taxon>
        <taxon>Eutardigrada</taxon>
        <taxon>Parachela</taxon>
        <taxon>Hypsibioidea</taxon>
        <taxon>Ramazzottiidae</taxon>
        <taxon>Ramazzottius</taxon>
    </lineage>
</organism>
<keyword evidence="1" id="KW-0812">Transmembrane</keyword>
<evidence type="ECO:0000313" key="2">
    <source>
        <dbReference type="EMBL" id="GAV06180.1"/>
    </source>
</evidence>
<keyword evidence="1" id="KW-1133">Transmembrane helix</keyword>
<evidence type="ECO:0000313" key="3">
    <source>
        <dbReference type="Proteomes" id="UP000186922"/>
    </source>
</evidence>
<reference evidence="2 3" key="1">
    <citation type="journal article" date="2016" name="Nat. Commun.">
        <title>Extremotolerant tardigrade genome and improved radiotolerance of human cultured cells by tardigrade-unique protein.</title>
        <authorList>
            <person name="Hashimoto T."/>
            <person name="Horikawa D.D."/>
            <person name="Saito Y."/>
            <person name="Kuwahara H."/>
            <person name="Kozuka-Hata H."/>
            <person name="Shin-I T."/>
            <person name="Minakuchi Y."/>
            <person name="Ohishi K."/>
            <person name="Motoyama A."/>
            <person name="Aizu T."/>
            <person name="Enomoto A."/>
            <person name="Kondo K."/>
            <person name="Tanaka S."/>
            <person name="Hara Y."/>
            <person name="Koshikawa S."/>
            <person name="Sagara H."/>
            <person name="Miura T."/>
            <person name="Yokobori S."/>
            <person name="Miyagawa K."/>
            <person name="Suzuki Y."/>
            <person name="Kubo T."/>
            <person name="Oyama M."/>
            <person name="Kohara Y."/>
            <person name="Fujiyama A."/>
            <person name="Arakawa K."/>
            <person name="Katayama T."/>
            <person name="Toyoda A."/>
            <person name="Kunieda T."/>
        </authorList>
    </citation>
    <scope>NUCLEOTIDE SEQUENCE [LARGE SCALE GENOMIC DNA]</scope>
    <source>
        <strain evidence="2 3">YOKOZUNA-1</strain>
    </source>
</reference>
<comment type="caution">
    <text evidence="2">The sequence shown here is derived from an EMBL/GenBank/DDBJ whole genome shotgun (WGS) entry which is preliminary data.</text>
</comment>
<keyword evidence="3" id="KW-1185">Reference proteome</keyword>
<dbReference type="AlphaFoldDB" id="A0A1D1VXM7"/>
<evidence type="ECO:0000256" key="1">
    <source>
        <dbReference type="SAM" id="Phobius"/>
    </source>
</evidence>
<dbReference type="Proteomes" id="UP000186922">
    <property type="component" value="Unassembled WGS sequence"/>
</dbReference>
<keyword evidence="1" id="KW-0472">Membrane</keyword>